<dbReference type="EnsemblPlants" id="KRH56671">
    <property type="protein sequence ID" value="KRH56671"/>
    <property type="gene ID" value="GLYMA_05G012100"/>
</dbReference>
<dbReference type="Proteomes" id="UP000008827">
    <property type="component" value="Chromosome 5"/>
</dbReference>
<dbReference type="EMBL" id="BT090084">
    <property type="protein sequence ID" value="ACU14160.1"/>
    <property type="molecule type" value="mRNA"/>
</dbReference>
<reference evidence="2 3" key="2">
    <citation type="journal article" date="2010" name="Nature">
        <title>Genome sequence of the palaeopolyploid soybean.</title>
        <authorList>
            <person name="Schmutz J."/>
            <person name="Cannon S.B."/>
            <person name="Schlueter J."/>
            <person name="Ma J."/>
            <person name="Mitros T."/>
            <person name="Nelson W."/>
            <person name="Hyten D.L."/>
            <person name="Song Q."/>
            <person name="Thelen J.J."/>
            <person name="Cheng J."/>
            <person name="Xu D."/>
            <person name="Hellsten U."/>
            <person name="May G.D."/>
            <person name="Yu Y."/>
            <person name="Sakurai T."/>
            <person name="Umezawa T."/>
            <person name="Bhattacharyya M.K."/>
            <person name="Sandhu D."/>
            <person name="Valliyodan B."/>
            <person name="Lindquist E."/>
            <person name="Peto M."/>
            <person name="Grant D."/>
            <person name="Shu S."/>
            <person name="Goodstein D."/>
            <person name="Barry K."/>
            <person name="Futrell-Griggs M."/>
            <person name="Abernathy B."/>
            <person name="Du J."/>
            <person name="Tian Z."/>
            <person name="Zhu L."/>
            <person name="Gill N."/>
            <person name="Joshi T."/>
            <person name="Libault M."/>
            <person name="Sethuraman A."/>
            <person name="Zhang X.-C."/>
            <person name="Shinozaki K."/>
            <person name="Nguyen H.T."/>
            <person name="Wing R.A."/>
            <person name="Cregan P."/>
            <person name="Specht J."/>
            <person name="Grimwood J."/>
            <person name="Rokhsar D."/>
            <person name="Stacey G."/>
            <person name="Shoemaker R.C."/>
            <person name="Jackson S.A."/>
        </authorList>
    </citation>
    <scope>NUCLEOTIDE SEQUENCE [LARGE SCALE GENOMIC DNA]</scope>
    <source>
        <strain evidence="3">cv. Williams 82</strain>
        <tissue evidence="2">Callus</tissue>
    </source>
</reference>
<dbReference type="PaxDb" id="3847-GLYMA05G08080.1"/>
<dbReference type="AlphaFoldDB" id="C6SY37"/>
<dbReference type="HOGENOM" id="CLU_3176433_0_0_1"/>
<sequence length="47" mass="5245">MWNMFADATKKRVVFMLACLPCVAASAAMRPVSAVWMCYVAAALRYE</sequence>
<keyword evidence="4" id="KW-1185">Reference proteome</keyword>
<evidence type="ECO:0000313" key="3">
    <source>
        <dbReference type="EnsemblPlants" id="KRH56671"/>
    </source>
</evidence>
<dbReference type="Gramene" id="KRH56671">
    <property type="protein sequence ID" value="KRH56671"/>
    <property type="gene ID" value="GLYMA_05G012100"/>
</dbReference>
<evidence type="ECO:0000313" key="2">
    <source>
        <dbReference type="EMBL" id="KRH56671.1"/>
    </source>
</evidence>
<evidence type="ECO:0000313" key="1">
    <source>
        <dbReference type="EMBL" id="ACU14160.1"/>
    </source>
</evidence>
<reference evidence="1" key="1">
    <citation type="submission" date="2009-08" db="EMBL/GenBank/DDBJ databases">
        <authorList>
            <person name="Cheung F."/>
            <person name="Xiao Y."/>
            <person name="Chan A."/>
            <person name="Moskal W."/>
            <person name="Town C.D."/>
        </authorList>
    </citation>
    <scope>NUCLEOTIDE SEQUENCE</scope>
</reference>
<gene>
    <name evidence="2" type="ORF">GLYMA_05G012100</name>
</gene>
<proteinExistence type="evidence at transcript level"/>
<evidence type="ECO:0000313" key="4">
    <source>
        <dbReference type="Proteomes" id="UP000008827"/>
    </source>
</evidence>
<name>C6SY37_SOYBN</name>
<organism evidence="1">
    <name type="scientific">Glycine max</name>
    <name type="common">Soybean</name>
    <name type="synonym">Glycine hispida</name>
    <dbReference type="NCBI Taxonomy" id="3847"/>
    <lineage>
        <taxon>Eukaryota</taxon>
        <taxon>Viridiplantae</taxon>
        <taxon>Streptophyta</taxon>
        <taxon>Embryophyta</taxon>
        <taxon>Tracheophyta</taxon>
        <taxon>Spermatophyta</taxon>
        <taxon>Magnoliopsida</taxon>
        <taxon>eudicotyledons</taxon>
        <taxon>Gunneridae</taxon>
        <taxon>Pentapetalae</taxon>
        <taxon>rosids</taxon>
        <taxon>fabids</taxon>
        <taxon>Fabales</taxon>
        <taxon>Fabaceae</taxon>
        <taxon>Papilionoideae</taxon>
        <taxon>50 kb inversion clade</taxon>
        <taxon>NPAAA clade</taxon>
        <taxon>indigoferoid/millettioid clade</taxon>
        <taxon>Phaseoleae</taxon>
        <taxon>Glycine</taxon>
        <taxon>Glycine subgen. Soja</taxon>
    </lineage>
</organism>
<protein>
    <submittedName>
        <fullName evidence="1 3">Uncharacterized protein</fullName>
    </submittedName>
</protein>
<reference evidence="3" key="3">
    <citation type="submission" date="2018-02" db="UniProtKB">
        <authorList>
            <consortium name="EnsemblPlants"/>
        </authorList>
    </citation>
    <scope>IDENTIFICATION</scope>
    <source>
        <strain evidence="3">Williams 82</strain>
    </source>
</reference>
<accession>C6SY37</accession>
<dbReference type="InParanoid" id="C6SY37"/>
<reference evidence="2" key="4">
    <citation type="submission" date="2018-07" db="EMBL/GenBank/DDBJ databases">
        <title>WGS assembly of Glycine max.</title>
        <authorList>
            <person name="Schmutz J."/>
            <person name="Cannon S."/>
            <person name="Schlueter J."/>
            <person name="Ma J."/>
            <person name="Mitros T."/>
            <person name="Nelson W."/>
            <person name="Hyten D."/>
            <person name="Song Q."/>
            <person name="Thelen J."/>
            <person name="Cheng J."/>
            <person name="Xu D."/>
            <person name="Hellsten U."/>
            <person name="May G."/>
            <person name="Yu Y."/>
            <person name="Sakurai T."/>
            <person name="Umezawa T."/>
            <person name="Bhattacharyya M."/>
            <person name="Sandhu D."/>
            <person name="Valliyodan B."/>
            <person name="Lindquist E."/>
            <person name="Peto M."/>
            <person name="Grant D."/>
            <person name="Shu S."/>
            <person name="Goodstein D."/>
            <person name="Barry K."/>
            <person name="Futrell-Griggs M."/>
            <person name="Abernathy B."/>
            <person name="Du J."/>
            <person name="Tian Z."/>
            <person name="Zhu L."/>
            <person name="Gill N."/>
            <person name="Joshi T."/>
            <person name="Libault M."/>
            <person name="Sethuraman A."/>
            <person name="Zhang X."/>
            <person name="Shinozaki K."/>
            <person name="Nguyen H."/>
            <person name="Wing R."/>
            <person name="Cregan P."/>
            <person name="Specht J."/>
            <person name="Grimwood J."/>
            <person name="Rokhsar D."/>
            <person name="Stacey G."/>
            <person name="Shoemaker R."/>
            <person name="Jackson S."/>
        </authorList>
    </citation>
    <scope>NUCLEOTIDE SEQUENCE</scope>
    <source>
        <tissue evidence="2">Callus</tissue>
    </source>
</reference>
<dbReference type="EMBL" id="CM000838">
    <property type="protein sequence ID" value="KRH56671.1"/>
    <property type="molecule type" value="Genomic_DNA"/>
</dbReference>